<evidence type="ECO:0000313" key="3">
    <source>
        <dbReference type="Proteomes" id="UP001175000"/>
    </source>
</evidence>
<protein>
    <submittedName>
        <fullName evidence="2">Uncharacterized protein</fullName>
    </submittedName>
</protein>
<dbReference type="EMBL" id="JAULSU010000002">
    <property type="protein sequence ID" value="KAK0626570.1"/>
    <property type="molecule type" value="Genomic_DNA"/>
</dbReference>
<feature type="region of interest" description="Disordered" evidence="1">
    <location>
        <begin position="48"/>
        <end position="70"/>
    </location>
</feature>
<gene>
    <name evidence="2" type="ORF">B0T14DRAFT_510355</name>
</gene>
<evidence type="ECO:0000256" key="1">
    <source>
        <dbReference type="SAM" id="MobiDB-lite"/>
    </source>
</evidence>
<proteinExistence type="predicted"/>
<feature type="non-terminal residue" evidence="2">
    <location>
        <position position="70"/>
    </location>
</feature>
<comment type="caution">
    <text evidence="2">The sequence shown here is derived from an EMBL/GenBank/DDBJ whole genome shotgun (WGS) entry which is preliminary data.</text>
</comment>
<sequence length="70" mass="8370">MTPEPNELYVWLSDRSQLIPNIHKSTVPESTKHRSDQALGWLSEWEKSTRTAHRRENFRRDVKRPEKVTL</sequence>
<dbReference type="Proteomes" id="UP001175000">
    <property type="component" value="Unassembled WGS sequence"/>
</dbReference>
<reference evidence="2" key="1">
    <citation type="submission" date="2023-06" db="EMBL/GenBank/DDBJ databases">
        <title>Genome-scale phylogeny and comparative genomics of the fungal order Sordariales.</title>
        <authorList>
            <consortium name="Lawrence Berkeley National Laboratory"/>
            <person name="Hensen N."/>
            <person name="Bonometti L."/>
            <person name="Westerberg I."/>
            <person name="Brannstrom I.O."/>
            <person name="Guillou S."/>
            <person name="Cros-Aarteil S."/>
            <person name="Calhoun S."/>
            <person name="Haridas S."/>
            <person name="Kuo A."/>
            <person name="Mondo S."/>
            <person name="Pangilinan J."/>
            <person name="Riley R."/>
            <person name="Labutti K."/>
            <person name="Andreopoulos B."/>
            <person name="Lipzen A."/>
            <person name="Chen C."/>
            <person name="Yanf M."/>
            <person name="Daum C."/>
            <person name="Ng V."/>
            <person name="Clum A."/>
            <person name="Steindorff A."/>
            <person name="Ohm R."/>
            <person name="Martin F."/>
            <person name="Silar P."/>
            <person name="Natvig D."/>
            <person name="Lalanne C."/>
            <person name="Gautier V."/>
            <person name="Ament-Velasquez S.L."/>
            <person name="Kruys A."/>
            <person name="Hutchinson M.I."/>
            <person name="Powell A.J."/>
            <person name="Barry K."/>
            <person name="Miller A.N."/>
            <person name="Grigoriev I.V."/>
            <person name="Debuchy R."/>
            <person name="Gladieux P."/>
            <person name="Thoren M.H."/>
            <person name="Johannesson H."/>
        </authorList>
    </citation>
    <scope>NUCLEOTIDE SEQUENCE</scope>
    <source>
        <strain evidence="2">CBS 606.72</strain>
    </source>
</reference>
<dbReference type="AlphaFoldDB" id="A0AA40C6B5"/>
<evidence type="ECO:0000313" key="2">
    <source>
        <dbReference type="EMBL" id="KAK0626570.1"/>
    </source>
</evidence>
<keyword evidence="3" id="KW-1185">Reference proteome</keyword>
<accession>A0AA40C6B5</accession>
<organism evidence="2 3">
    <name type="scientific">Immersiella caudata</name>
    <dbReference type="NCBI Taxonomy" id="314043"/>
    <lineage>
        <taxon>Eukaryota</taxon>
        <taxon>Fungi</taxon>
        <taxon>Dikarya</taxon>
        <taxon>Ascomycota</taxon>
        <taxon>Pezizomycotina</taxon>
        <taxon>Sordariomycetes</taxon>
        <taxon>Sordariomycetidae</taxon>
        <taxon>Sordariales</taxon>
        <taxon>Lasiosphaeriaceae</taxon>
        <taxon>Immersiella</taxon>
    </lineage>
</organism>
<name>A0AA40C6B5_9PEZI</name>